<dbReference type="InterPro" id="IPR002252">
    <property type="entry name" value="Glyco_hydro_36"/>
</dbReference>
<dbReference type="Pfam" id="PF16875">
    <property type="entry name" value="Glyco_hydro_36N"/>
    <property type="match status" value="1"/>
</dbReference>
<name>A0A1C7H4H2_9BACE</name>
<dbReference type="GO" id="GO:0016788">
    <property type="term" value="F:hydrolase activity, acting on ester bonds"/>
    <property type="evidence" value="ECO:0007669"/>
    <property type="project" value="UniProtKB-ARBA"/>
</dbReference>
<dbReference type="PANTHER" id="PTHR43053:SF3">
    <property type="entry name" value="ALPHA-GALACTOSIDASE C-RELATED"/>
    <property type="match status" value="1"/>
</dbReference>
<sequence>MTIINKRNLFFLISVWLLSTLLPAQNVTISTPHTQLLLSAPNGGTPEQLYYGSRTSDADIRSICETARGRNAYPVYGMGYPCETALSVRHADGNLTLQMAVIGVKETRLTEENATLTVIELKDKVYPFFVNICYKAWQDADVIETWTEIRHEEKKPVQLQQFASAYLPVRRGNVWLAHLSGAWANEGQLCQEALQPGMKVIKNTDGVRNSQSAHAEVMFSLDGKPQENTGRVIGAALCYSGNYKLRIDTQEDDWHHFLAGINEENSWYNLKKEEVFRTPALALTYSDEGMSGCSRKFHQWARLHKLANGNTPRKILLNSWEGVYFDINEQGMDQMMGDIAAMGGELFVMDDGWFGDKYPRKNDSYALGDWTVDKTKLPGGLQSLLDNARKHGIRFGIWLEPEMANTKSELYEKHPEWIIKAPEREVVCARGGTQVVLDLSNPQVQDFIVQTADELMNSYPDIDYIKWDANMSIITQGSQYLTKDNQSHLNIEYHRGFENVCQRIRTSHPQLTMQACASGGGRVNYGILPYFDEFWTSDNTDALQRIYIQWGTSYFFPAIGMGAHISASPNHQTSRSVPLKFRIDVAMSGRLGMEIQPKDMTEEEKALCRNAITEYKTIRPIVQFGDIYRLLSPYDKQGAASLMYVSPEKDKAVFYWWKTEHFCNQHLPRVKMAGLAPNKYYKVHELNRIDTEPLKFEGKSFSGAYLNDNGLEIPSTHRVEPSKQNEYASRVLYLEEVTPSSSDNRIAQCPPLRVLCLGNSITRHEYKADIEWFSEWGMAASKEENDYCHQLEKMLSQNRPGTVVTPLNIAYWERNLNCSIDSLIGAHATDKDVIVVRLGENVQDKEAFKSGILQLVEYCKRKANKIVITGCFWKDDEKERAIINAAHMHGLTYIPIDWIDRLYDSRPKVGDTLYDIHGKPYTVTKDFIIAHPDDEGMKKIAEAIYRVL</sequence>
<evidence type="ECO:0000313" key="9">
    <source>
        <dbReference type="Proteomes" id="UP000092631"/>
    </source>
</evidence>
<dbReference type="InterPro" id="IPR017853">
    <property type="entry name" value="GH"/>
</dbReference>
<evidence type="ECO:0000256" key="3">
    <source>
        <dbReference type="ARBA" id="ARBA00022801"/>
    </source>
</evidence>
<dbReference type="Gene3D" id="3.40.50.1110">
    <property type="entry name" value="SGNH hydrolase"/>
    <property type="match status" value="1"/>
</dbReference>
<protein>
    <recommendedName>
        <fullName evidence="2">alpha-galactosidase</fullName>
        <ecNumber evidence="2">3.2.1.22</ecNumber>
    </recommendedName>
</protein>
<reference evidence="9" key="1">
    <citation type="submission" date="2016-04" db="EMBL/GenBank/DDBJ databases">
        <title>Complete Genome Sequences of Twelve Strains of a Stable Defined Moderately Diverse Mouse Microbiota 2 (sDMDMm2).</title>
        <authorList>
            <person name="Uchimura Y."/>
            <person name="Wyss M."/>
            <person name="Brugiroux S."/>
            <person name="Limenitakis J.P."/>
            <person name="Stecher B."/>
            <person name="McCoy K.D."/>
            <person name="Macpherson A.J."/>
        </authorList>
    </citation>
    <scope>NUCLEOTIDE SEQUENCE [LARGE SCALE GENOMIC DNA]</scope>
    <source>
        <strain evidence="9">I48</strain>
    </source>
</reference>
<dbReference type="InterPro" id="IPR013780">
    <property type="entry name" value="Glyco_hydro_b"/>
</dbReference>
<keyword evidence="3" id="KW-0378">Hydrolase</keyword>
<feature type="chain" id="PRO_5008886968" description="alpha-galactosidase" evidence="5">
    <location>
        <begin position="25"/>
        <end position="948"/>
    </location>
</feature>
<dbReference type="EC" id="3.2.1.22" evidence="2"/>
<dbReference type="KEGG" id="bcae:A4V03_14955"/>
<dbReference type="InterPro" id="IPR038417">
    <property type="entry name" value="Alpga-gal_N_sf"/>
</dbReference>
<evidence type="ECO:0000256" key="2">
    <source>
        <dbReference type="ARBA" id="ARBA00012755"/>
    </source>
</evidence>
<dbReference type="GO" id="GO:0016052">
    <property type="term" value="P:carbohydrate catabolic process"/>
    <property type="evidence" value="ECO:0007669"/>
    <property type="project" value="InterPro"/>
</dbReference>
<dbReference type="PRINTS" id="PR00743">
    <property type="entry name" value="GLHYDRLASE36"/>
</dbReference>
<feature type="signal peptide" evidence="5">
    <location>
        <begin position="1"/>
        <end position="24"/>
    </location>
</feature>
<dbReference type="InterPro" id="IPR031704">
    <property type="entry name" value="Glyco_hydro_36_N"/>
</dbReference>
<evidence type="ECO:0000256" key="1">
    <source>
        <dbReference type="ARBA" id="ARBA00001255"/>
    </source>
</evidence>
<dbReference type="Gene3D" id="2.60.40.1180">
    <property type="entry name" value="Golgi alpha-mannosidase II"/>
    <property type="match status" value="1"/>
</dbReference>
<evidence type="ECO:0000313" key="8">
    <source>
        <dbReference type="EMBL" id="ANU58700.1"/>
    </source>
</evidence>
<dbReference type="SUPFAM" id="SSF52266">
    <property type="entry name" value="SGNH hydrolase"/>
    <property type="match status" value="1"/>
</dbReference>
<accession>A0A1C7H4H2</accession>
<dbReference type="CDD" id="cd14791">
    <property type="entry name" value="GH36"/>
    <property type="match status" value="1"/>
</dbReference>
<dbReference type="OrthoDB" id="9758822at2"/>
<feature type="domain" description="Glycosyl hydrolase family 36 C-terminal" evidence="6">
    <location>
        <begin position="640"/>
        <end position="734"/>
    </location>
</feature>
<evidence type="ECO:0000256" key="5">
    <source>
        <dbReference type="SAM" id="SignalP"/>
    </source>
</evidence>
<dbReference type="Proteomes" id="UP000092631">
    <property type="component" value="Chromosome"/>
</dbReference>
<keyword evidence="5" id="KW-0732">Signal</keyword>
<dbReference type="Gene3D" id="2.70.98.60">
    <property type="entry name" value="alpha-galactosidase from lactobacil brevis"/>
    <property type="match status" value="1"/>
</dbReference>
<dbReference type="GeneID" id="82188439"/>
<dbReference type="EMBL" id="CP015401">
    <property type="protein sequence ID" value="ANU58700.1"/>
    <property type="molecule type" value="Genomic_DNA"/>
</dbReference>
<keyword evidence="4 8" id="KW-0326">Glycosidase</keyword>
<keyword evidence="9" id="KW-1185">Reference proteome</keyword>
<comment type="catalytic activity">
    <reaction evidence="1">
        <text>Hydrolysis of terminal, non-reducing alpha-D-galactose residues in alpha-D-galactosides, including galactose oligosaccharides, galactomannans and galactolipids.</text>
        <dbReference type="EC" id="3.2.1.22"/>
    </reaction>
</comment>
<dbReference type="SUPFAM" id="SSF51445">
    <property type="entry name" value="(Trans)glycosidases"/>
    <property type="match status" value="1"/>
</dbReference>
<dbReference type="InterPro" id="IPR013785">
    <property type="entry name" value="Aldolase_TIM"/>
</dbReference>
<dbReference type="InterPro" id="IPR031705">
    <property type="entry name" value="Glyco_hydro_36_C"/>
</dbReference>
<organism evidence="8 9">
    <name type="scientific">Bacteroides caecimuris</name>
    <dbReference type="NCBI Taxonomy" id="1796613"/>
    <lineage>
        <taxon>Bacteria</taxon>
        <taxon>Pseudomonadati</taxon>
        <taxon>Bacteroidota</taxon>
        <taxon>Bacteroidia</taxon>
        <taxon>Bacteroidales</taxon>
        <taxon>Bacteroidaceae</taxon>
        <taxon>Bacteroides</taxon>
    </lineage>
</organism>
<evidence type="ECO:0000259" key="6">
    <source>
        <dbReference type="Pfam" id="PF16874"/>
    </source>
</evidence>
<dbReference type="FunFam" id="3.20.20.70:FF:000118">
    <property type="entry name" value="Alpha-galactosidase"/>
    <property type="match status" value="1"/>
</dbReference>
<dbReference type="InterPro" id="IPR036514">
    <property type="entry name" value="SGNH_hydro_sf"/>
</dbReference>
<dbReference type="AlphaFoldDB" id="A0A1C7H4H2"/>
<feature type="domain" description="Glycosyl hydrolase family 36 N-terminal" evidence="7">
    <location>
        <begin position="45"/>
        <end position="271"/>
    </location>
</feature>
<dbReference type="InterPro" id="IPR050985">
    <property type="entry name" value="Alpha-glycosidase_related"/>
</dbReference>
<gene>
    <name evidence="8" type="ORF">A4V03_14955</name>
</gene>
<dbReference type="PANTHER" id="PTHR43053">
    <property type="entry name" value="GLYCOSIDASE FAMILY 31"/>
    <property type="match status" value="1"/>
</dbReference>
<dbReference type="Pfam" id="PF02065">
    <property type="entry name" value="Melibiase"/>
    <property type="match status" value="1"/>
</dbReference>
<dbReference type="GO" id="GO:0004557">
    <property type="term" value="F:alpha-galactosidase activity"/>
    <property type="evidence" value="ECO:0007669"/>
    <property type="project" value="UniProtKB-EC"/>
</dbReference>
<dbReference type="RefSeq" id="WP_065539525.1">
    <property type="nucleotide sequence ID" value="NZ_CAPDLJ010000021.1"/>
</dbReference>
<evidence type="ECO:0000256" key="4">
    <source>
        <dbReference type="ARBA" id="ARBA00023295"/>
    </source>
</evidence>
<proteinExistence type="predicted"/>
<evidence type="ECO:0000259" key="7">
    <source>
        <dbReference type="Pfam" id="PF16875"/>
    </source>
</evidence>
<dbReference type="Gene3D" id="3.20.20.70">
    <property type="entry name" value="Aldolase class I"/>
    <property type="match status" value="1"/>
</dbReference>
<dbReference type="Pfam" id="PF16874">
    <property type="entry name" value="Glyco_hydro_36C"/>
    <property type="match status" value="1"/>
</dbReference>